<feature type="compositionally biased region" description="Polar residues" evidence="1">
    <location>
        <begin position="1"/>
        <end position="11"/>
    </location>
</feature>
<evidence type="ECO:0000313" key="3">
    <source>
        <dbReference type="Proteomes" id="UP000664991"/>
    </source>
</evidence>
<accession>A0A835ZNB3</accession>
<reference evidence="2 3" key="1">
    <citation type="submission" date="2020-12" db="EMBL/GenBank/DDBJ databases">
        <title>De novo assembly of Tibetan sheep genome.</title>
        <authorList>
            <person name="Li X."/>
        </authorList>
    </citation>
    <scope>NUCLEOTIDE SEQUENCE [LARGE SCALE GENOMIC DNA]</scope>
    <source>
        <tissue evidence="2">Heart</tissue>
    </source>
</reference>
<feature type="region of interest" description="Disordered" evidence="1">
    <location>
        <begin position="1"/>
        <end position="23"/>
    </location>
</feature>
<evidence type="ECO:0000313" key="2">
    <source>
        <dbReference type="EMBL" id="KAG5197370.1"/>
    </source>
</evidence>
<comment type="caution">
    <text evidence="2">The sequence shown here is derived from an EMBL/GenBank/DDBJ whole genome shotgun (WGS) entry which is preliminary data.</text>
</comment>
<dbReference type="EMBL" id="JAEMGP010000020">
    <property type="protein sequence ID" value="KAG5197370.1"/>
    <property type="molecule type" value="Genomic_DNA"/>
</dbReference>
<name>A0A835ZNB3_SHEEP</name>
<protein>
    <submittedName>
        <fullName evidence="2">Uncharacterized protein</fullName>
    </submittedName>
</protein>
<evidence type="ECO:0000256" key="1">
    <source>
        <dbReference type="SAM" id="MobiDB-lite"/>
    </source>
</evidence>
<proteinExistence type="predicted"/>
<gene>
    <name evidence="2" type="ORF">JEQ12_010824</name>
</gene>
<organism evidence="2 3">
    <name type="scientific">Ovis aries</name>
    <name type="common">Sheep</name>
    <dbReference type="NCBI Taxonomy" id="9940"/>
    <lineage>
        <taxon>Eukaryota</taxon>
        <taxon>Metazoa</taxon>
        <taxon>Chordata</taxon>
        <taxon>Craniata</taxon>
        <taxon>Vertebrata</taxon>
        <taxon>Euteleostomi</taxon>
        <taxon>Mammalia</taxon>
        <taxon>Eutheria</taxon>
        <taxon>Laurasiatheria</taxon>
        <taxon>Artiodactyla</taxon>
        <taxon>Ruminantia</taxon>
        <taxon>Pecora</taxon>
        <taxon>Bovidae</taxon>
        <taxon>Caprinae</taxon>
        <taxon>Ovis</taxon>
    </lineage>
</organism>
<dbReference type="Proteomes" id="UP000664991">
    <property type="component" value="Unassembled WGS sequence"/>
</dbReference>
<sequence length="111" mass="12541">MTCSTNDSSAQKVPERIGGEPTEYPQVKSLTKLYLQTRTRKQRVLSKRLHSPGSRLCNESRSYIGAHKTRLEIQTNNHTAPSRRWQTLGPELAVLTGAPFSKLAPPRRKNE</sequence>
<dbReference type="AlphaFoldDB" id="A0A835ZNB3"/>